<dbReference type="InterPro" id="IPR006501">
    <property type="entry name" value="Pectinesterase_inhib_dom"/>
</dbReference>
<reference evidence="18" key="1">
    <citation type="submission" date="2023-12" db="EMBL/GenBank/DDBJ databases">
        <title>Genome assembly of Anisodus tanguticus.</title>
        <authorList>
            <person name="Wang Y.-J."/>
        </authorList>
    </citation>
    <scope>NUCLEOTIDE SEQUENCE</scope>
    <source>
        <strain evidence="18">KB-2021</strain>
        <tissue evidence="18">Leaf</tissue>
    </source>
</reference>
<dbReference type="PROSITE" id="PS00503">
    <property type="entry name" value="PECTINESTERASE_2"/>
    <property type="match status" value="1"/>
</dbReference>
<dbReference type="Gene3D" id="2.160.20.10">
    <property type="entry name" value="Single-stranded right-handed beta-helix, Pectin lyase-like"/>
    <property type="match status" value="1"/>
</dbReference>
<dbReference type="CDD" id="cd15798">
    <property type="entry name" value="PMEI-like_3"/>
    <property type="match status" value="1"/>
</dbReference>
<comment type="catalytic activity">
    <reaction evidence="14 16">
        <text>[(1-&gt;4)-alpha-D-galacturonosyl methyl ester](n) + n H2O = [(1-&gt;4)-alpha-D-galacturonosyl](n) + n methanol + n H(+)</text>
        <dbReference type="Rhea" id="RHEA:22380"/>
        <dbReference type="Rhea" id="RHEA-COMP:14570"/>
        <dbReference type="Rhea" id="RHEA-COMP:14573"/>
        <dbReference type="ChEBI" id="CHEBI:15377"/>
        <dbReference type="ChEBI" id="CHEBI:15378"/>
        <dbReference type="ChEBI" id="CHEBI:17790"/>
        <dbReference type="ChEBI" id="CHEBI:140522"/>
        <dbReference type="ChEBI" id="CHEBI:140523"/>
        <dbReference type="EC" id="3.1.1.11"/>
    </reaction>
</comment>
<comment type="pathway">
    <text evidence="2 16">Glycan metabolism; pectin degradation; 2-dehydro-3-deoxy-D-gluconate from pectin: step 1/5.</text>
</comment>
<keyword evidence="6" id="KW-0134">Cell wall</keyword>
<dbReference type="InterPro" id="IPR000070">
    <property type="entry name" value="Pectinesterase_cat"/>
</dbReference>
<evidence type="ECO:0000256" key="12">
    <source>
        <dbReference type="ARBA" id="ARBA00023180"/>
    </source>
</evidence>
<gene>
    <name evidence="18" type="ORF">RND71_024630</name>
</gene>
<evidence type="ECO:0000256" key="8">
    <source>
        <dbReference type="ARBA" id="ARBA00022729"/>
    </source>
</evidence>
<evidence type="ECO:0000256" key="14">
    <source>
        <dbReference type="ARBA" id="ARBA00047928"/>
    </source>
</evidence>
<evidence type="ECO:0000256" key="11">
    <source>
        <dbReference type="ARBA" id="ARBA00023157"/>
    </source>
</evidence>
<dbReference type="NCBIfam" id="TIGR01614">
    <property type="entry name" value="PME_inhib"/>
    <property type="match status" value="1"/>
</dbReference>
<evidence type="ECO:0000256" key="15">
    <source>
        <dbReference type="PROSITE-ProRule" id="PRU10040"/>
    </source>
</evidence>
<keyword evidence="12" id="KW-0325">Glycoprotein</keyword>
<keyword evidence="10 16" id="KW-0063">Aspartyl esterase</keyword>
<name>A0AAE1VBV3_9SOLA</name>
<keyword evidence="19" id="KW-1185">Reference proteome</keyword>
<comment type="subcellular location">
    <subcellularLocation>
        <location evidence="1">Secreted</location>
        <location evidence="1">Cell wall</location>
    </subcellularLocation>
</comment>
<dbReference type="GO" id="GO:0004857">
    <property type="term" value="F:enzyme inhibitor activity"/>
    <property type="evidence" value="ECO:0007669"/>
    <property type="project" value="InterPro"/>
</dbReference>
<dbReference type="InterPro" id="IPR035513">
    <property type="entry name" value="Invertase/methylesterase_inhib"/>
</dbReference>
<dbReference type="InterPro" id="IPR033131">
    <property type="entry name" value="Pectinesterase_Asp_AS"/>
</dbReference>
<feature type="active site" evidence="15">
    <location>
        <position position="391"/>
    </location>
</feature>
<comment type="similarity">
    <text evidence="3">In the N-terminal section; belongs to the PMEI family.</text>
</comment>
<dbReference type="SUPFAM" id="SSF51126">
    <property type="entry name" value="Pectin lyase-like"/>
    <property type="match status" value="1"/>
</dbReference>
<evidence type="ECO:0000256" key="5">
    <source>
        <dbReference type="ARBA" id="ARBA00013229"/>
    </source>
</evidence>
<dbReference type="AlphaFoldDB" id="A0AAE1VBV3"/>
<dbReference type="GO" id="GO:0045490">
    <property type="term" value="P:pectin catabolic process"/>
    <property type="evidence" value="ECO:0007669"/>
    <property type="project" value="UniProtKB-UniRule"/>
</dbReference>
<dbReference type="PANTHER" id="PTHR31707">
    <property type="entry name" value="PECTINESTERASE"/>
    <property type="match status" value="1"/>
</dbReference>
<feature type="domain" description="Pectinesterase inhibitor" evidence="17">
    <location>
        <begin position="43"/>
        <end position="196"/>
    </location>
</feature>
<proteinExistence type="inferred from homology"/>
<organism evidence="18 19">
    <name type="scientific">Anisodus tanguticus</name>
    <dbReference type="NCBI Taxonomy" id="243964"/>
    <lineage>
        <taxon>Eukaryota</taxon>
        <taxon>Viridiplantae</taxon>
        <taxon>Streptophyta</taxon>
        <taxon>Embryophyta</taxon>
        <taxon>Tracheophyta</taxon>
        <taxon>Spermatophyta</taxon>
        <taxon>Magnoliopsida</taxon>
        <taxon>eudicotyledons</taxon>
        <taxon>Gunneridae</taxon>
        <taxon>Pentapetalae</taxon>
        <taxon>asterids</taxon>
        <taxon>lamiids</taxon>
        <taxon>Solanales</taxon>
        <taxon>Solanaceae</taxon>
        <taxon>Solanoideae</taxon>
        <taxon>Hyoscyameae</taxon>
        <taxon>Anisodus</taxon>
    </lineage>
</organism>
<dbReference type="EC" id="3.1.1.11" evidence="5 16"/>
<keyword evidence="11" id="KW-1015">Disulfide bond</keyword>
<evidence type="ECO:0000313" key="18">
    <source>
        <dbReference type="EMBL" id="KAK4355659.1"/>
    </source>
</evidence>
<evidence type="ECO:0000256" key="4">
    <source>
        <dbReference type="ARBA" id="ARBA00007786"/>
    </source>
</evidence>
<dbReference type="FunFam" id="1.20.140.40:FF:000010">
    <property type="entry name" value="Pectinesterase"/>
    <property type="match status" value="1"/>
</dbReference>
<evidence type="ECO:0000256" key="6">
    <source>
        <dbReference type="ARBA" id="ARBA00022512"/>
    </source>
</evidence>
<dbReference type="GO" id="GO:0042545">
    <property type="term" value="P:cell wall modification"/>
    <property type="evidence" value="ECO:0007669"/>
    <property type="project" value="UniProtKB-UniRule"/>
</dbReference>
<dbReference type="Proteomes" id="UP001291623">
    <property type="component" value="Unassembled WGS sequence"/>
</dbReference>
<dbReference type="SUPFAM" id="SSF101148">
    <property type="entry name" value="Plant invertase/pectin methylesterase inhibitor"/>
    <property type="match status" value="1"/>
</dbReference>
<evidence type="ECO:0000256" key="2">
    <source>
        <dbReference type="ARBA" id="ARBA00005184"/>
    </source>
</evidence>
<dbReference type="EMBL" id="JAVYJV010000013">
    <property type="protein sequence ID" value="KAK4355659.1"/>
    <property type="molecule type" value="Genomic_DNA"/>
</dbReference>
<dbReference type="Gene3D" id="1.20.140.40">
    <property type="entry name" value="Invertase/pectin methylesterase inhibitor family protein"/>
    <property type="match status" value="1"/>
</dbReference>
<comment type="caution">
    <text evidence="18">The sequence shown here is derived from an EMBL/GenBank/DDBJ whole genome shotgun (WGS) entry which is preliminary data.</text>
</comment>
<evidence type="ECO:0000259" key="17">
    <source>
        <dbReference type="SMART" id="SM00856"/>
    </source>
</evidence>
<evidence type="ECO:0000256" key="3">
    <source>
        <dbReference type="ARBA" id="ARBA00006027"/>
    </source>
</evidence>
<dbReference type="Pfam" id="PF04043">
    <property type="entry name" value="PMEI"/>
    <property type="match status" value="1"/>
</dbReference>
<accession>A0AAE1VBV3</accession>
<keyword evidence="8" id="KW-0732">Signal</keyword>
<evidence type="ECO:0000313" key="19">
    <source>
        <dbReference type="Proteomes" id="UP001291623"/>
    </source>
</evidence>
<keyword evidence="9 16" id="KW-0378">Hydrolase</keyword>
<dbReference type="InterPro" id="IPR011050">
    <property type="entry name" value="Pectin_lyase_fold/virulence"/>
</dbReference>
<evidence type="ECO:0000256" key="16">
    <source>
        <dbReference type="RuleBase" id="RU000589"/>
    </source>
</evidence>
<evidence type="ECO:0000256" key="1">
    <source>
        <dbReference type="ARBA" id="ARBA00004191"/>
    </source>
</evidence>
<keyword evidence="7" id="KW-0964">Secreted</keyword>
<evidence type="ECO:0000256" key="10">
    <source>
        <dbReference type="ARBA" id="ARBA00023085"/>
    </source>
</evidence>
<sequence length="556" mass="61889">MYNLKPKTPFLLTLLAVSAIISLTFFLNNPKSFSKTVHIHVHKNIQLAQSHCEETLYPHLCVSTLSIIPDLAEKSISQIISSTINVTVAEVKASAKNCTEIREDLPELEPYEKRALEDCVQLLDNTIIELKTSLSDLSPKRSSSQHYNDLQTLLSAAMTNQATCLDGLARSKKNLRRYVQQSLHTIAHHVSNCLAMLNKMKSSSKSHEIFPEYGAVRYGFPKWIKRRDRALLQAQINETKIDLVVAKDATGNFSTINEALSAAPNSSSTRFVIYIKAGAYYEYIEVVRKKSMIMFLGDGIGKTLIKGNRSVVDGWTTFRSATVAVVGNGFLAKGITFENYAGPSKHQAVAVRSGSDFSAFYQCSFVAYQDTLYVHSLRQFYRDCNVYGTVDFIFGNAAVVLQNCSLYARKPNENQKNIFTAQGREDPNQNTGISILGGKIASAADLIPVESSFKNYLGRPWKEYSRTVFMLAHIGSLIDPAGFLEWNGTFALSTLYYGEYMNRGPGSNTSARVNWPGYRVINNSAEASQFTVGNFIEGKEWLPNTGFPFYLNLTAS</sequence>
<keyword evidence="13" id="KW-0961">Cell wall biogenesis/degradation</keyword>
<dbReference type="Pfam" id="PF01095">
    <property type="entry name" value="Pectinesterase"/>
    <property type="match status" value="1"/>
</dbReference>
<dbReference type="GO" id="GO:0030599">
    <property type="term" value="F:pectinesterase activity"/>
    <property type="evidence" value="ECO:0007669"/>
    <property type="project" value="UniProtKB-UniRule"/>
</dbReference>
<dbReference type="InterPro" id="IPR012334">
    <property type="entry name" value="Pectin_lyas_fold"/>
</dbReference>
<dbReference type="FunFam" id="2.160.20.10:FF:000001">
    <property type="entry name" value="Pectinesterase"/>
    <property type="match status" value="1"/>
</dbReference>
<evidence type="ECO:0000256" key="13">
    <source>
        <dbReference type="ARBA" id="ARBA00023316"/>
    </source>
</evidence>
<protein>
    <recommendedName>
        <fullName evidence="5 16">Pectinesterase</fullName>
        <ecNumber evidence="5 16">3.1.1.11</ecNumber>
    </recommendedName>
</protein>
<evidence type="ECO:0000256" key="9">
    <source>
        <dbReference type="ARBA" id="ARBA00022801"/>
    </source>
</evidence>
<comment type="similarity">
    <text evidence="4">In the C-terminal section; belongs to the pectinesterase family.</text>
</comment>
<evidence type="ECO:0000256" key="7">
    <source>
        <dbReference type="ARBA" id="ARBA00022525"/>
    </source>
</evidence>
<dbReference type="SMART" id="SM00856">
    <property type="entry name" value="PMEI"/>
    <property type="match status" value="1"/>
</dbReference>